<reference evidence="5" key="3">
    <citation type="journal article" date="2017" name="Nature">
        <title>Genome sequence of the progenitor of the wheat D genome Aegilops tauschii.</title>
        <authorList>
            <person name="Luo M.C."/>
            <person name="Gu Y.Q."/>
            <person name="Puiu D."/>
            <person name="Wang H."/>
            <person name="Twardziok S.O."/>
            <person name="Deal K.R."/>
            <person name="Huo N."/>
            <person name="Zhu T."/>
            <person name="Wang L."/>
            <person name="Wang Y."/>
            <person name="McGuire P.E."/>
            <person name="Liu S."/>
            <person name="Long H."/>
            <person name="Ramasamy R.K."/>
            <person name="Rodriguez J.C."/>
            <person name="Van S.L."/>
            <person name="Yuan L."/>
            <person name="Wang Z."/>
            <person name="Xia Z."/>
            <person name="Xiao L."/>
            <person name="Anderson O.D."/>
            <person name="Ouyang S."/>
            <person name="Liang Y."/>
            <person name="Zimin A.V."/>
            <person name="Pertea G."/>
            <person name="Qi P."/>
            <person name="Bennetzen J.L."/>
            <person name="Dai X."/>
            <person name="Dawson M.W."/>
            <person name="Muller H.G."/>
            <person name="Kugler K."/>
            <person name="Rivarola-Duarte L."/>
            <person name="Spannagl M."/>
            <person name="Mayer K.F.X."/>
            <person name="Lu F.H."/>
            <person name="Bevan M.W."/>
            <person name="Leroy P."/>
            <person name="Li P."/>
            <person name="You F.M."/>
            <person name="Sun Q."/>
            <person name="Liu Z."/>
            <person name="Lyons E."/>
            <person name="Wicker T."/>
            <person name="Salzberg S.L."/>
            <person name="Devos K.M."/>
            <person name="Dvorak J."/>
        </authorList>
    </citation>
    <scope>NUCLEOTIDE SEQUENCE [LARGE SCALE GENOMIC DNA]</scope>
    <source>
        <strain evidence="5">cv. AL8/78</strain>
    </source>
</reference>
<dbReference type="GO" id="GO:0005886">
    <property type="term" value="C:plasma membrane"/>
    <property type="evidence" value="ECO:0007669"/>
    <property type="project" value="TreeGrafter"/>
</dbReference>
<feature type="domain" description="Protein kinase" evidence="4">
    <location>
        <begin position="90"/>
        <end position="175"/>
    </location>
</feature>
<dbReference type="Pfam" id="PF00069">
    <property type="entry name" value="Pkinase"/>
    <property type="match status" value="1"/>
</dbReference>
<protein>
    <recommendedName>
        <fullName evidence="4">Protein kinase domain-containing protein</fullName>
    </recommendedName>
</protein>
<keyword evidence="6" id="KW-1185">Reference proteome</keyword>
<evidence type="ECO:0000313" key="6">
    <source>
        <dbReference type="Proteomes" id="UP000015105"/>
    </source>
</evidence>
<evidence type="ECO:0000256" key="2">
    <source>
        <dbReference type="ARBA" id="ARBA00022840"/>
    </source>
</evidence>
<dbReference type="PANTHER" id="PTHR27001:SF543">
    <property type="entry name" value="OS10G0516200 PROTEIN"/>
    <property type="match status" value="1"/>
</dbReference>
<dbReference type="Gramene" id="AET1Gv20457900.2">
    <property type="protein sequence ID" value="AET1Gv20457900.2"/>
    <property type="gene ID" value="AET1Gv20457900"/>
</dbReference>
<accession>A0A452YLE3</accession>
<evidence type="ECO:0000256" key="1">
    <source>
        <dbReference type="ARBA" id="ARBA00022741"/>
    </source>
</evidence>
<reference evidence="6" key="2">
    <citation type="journal article" date="2017" name="Nat. Plants">
        <title>The Aegilops tauschii genome reveals multiple impacts of transposons.</title>
        <authorList>
            <person name="Zhao G."/>
            <person name="Zou C."/>
            <person name="Li K."/>
            <person name="Wang K."/>
            <person name="Li T."/>
            <person name="Gao L."/>
            <person name="Zhang X."/>
            <person name="Wang H."/>
            <person name="Yang Z."/>
            <person name="Liu X."/>
            <person name="Jiang W."/>
            <person name="Mao L."/>
            <person name="Kong X."/>
            <person name="Jiao Y."/>
            <person name="Jia J."/>
        </authorList>
    </citation>
    <scope>NUCLEOTIDE SEQUENCE [LARGE SCALE GENOMIC DNA]</scope>
    <source>
        <strain evidence="6">cv. AL8/78</strain>
    </source>
</reference>
<keyword evidence="1 3" id="KW-0547">Nucleotide-binding</keyword>
<organism evidence="5 6">
    <name type="scientific">Aegilops tauschii subsp. strangulata</name>
    <name type="common">Goatgrass</name>
    <dbReference type="NCBI Taxonomy" id="200361"/>
    <lineage>
        <taxon>Eukaryota</taxon>
        <taxon>Viridiplantae</taxon>
        <taxon>Streptophyta</taxon>
        <taxon>Embryophyta</taxon>
        <taxon>Tracheophyta</taxon>
        <taxon>Spermatophyta</taxon>
        <taxon>Magnoliopsida</taxon>
        <taxon>Liliopsida</taxon>
        <taxon>Poales</taxon>
        <taxon>Poaceae</taxon>
        <taxon>BOP clade</taxon>
        <taxon>Pooideae</taxon>
        <taxon>Triticodae</taxon>
        <taxon>Triticeae</taxon>
        <taxon>Triticinae</taxon>
        <taxon>Aegilops</taxon>
    </lineage>
</organism>
<dbReference type="InterPro" id="IPR000719">
    <property type="entry name" value="Prot_kinase_dom"/>
</dbReference>
<keyword evidence="2 3" id="KW-0067">ATP-binding</keyword>
<dbReference type="PANTHER" id="PTHR27001">
    <property type="entry name" value="OS01G0253100 PROTEIN"/>
    <property type="match status" value="1"/>
</dbReference>
<dbReference type="PROSITE" id="PS50011">
    <property type="entry name" value="PROTEIN_KINASE_DOM"/>
    <property type="match status" value="1"/>
</dbReference>
<reference evidence="6" key="1">
    <citation type="journal article" date="2014" name="Science">
        <title>Ancient hybridizations among the ancestral genomes of bread wheat.</title>
        <authorList>
            <consortium name="International Wheat Genome Sequencing Consortium,"/>
            <person name="Marcussen T."/>
            <person name="Sandve S.R."/>
            <person name="Heier L."/>
            <person name="Spannagl M."/>
            <person name="Pfeifer M."/>
            <person name="Jakobsen K.S."/>
            <person name="Wulff B.B."/>
            <person name="Steuernagel B."/>
            <person name="Mayer K.F."/>
            <person name="Olsen O.A."/>
        </authorList>
    </citation>
    <scope>NUCLEOTIDE SEQUENCE [LARGE SCALE GENOMIC DNA]</scope>
    <source>
        <strain evidence="6">cv. AL8/78</strain>
    </source>
</reference>
<feature type="binding site" evidence="3">
    <location>
        <position position="117"/>
    </location>
    <ligand>
        <name>ATP</name>
        <dbReference type="ChEBI" id="CHEBI:30616"/>
    </ligand>
</feature>
<evidence type="ECO:0000313" key="5">
    <source>
        <dbReference type="EnsemblPlants" id="AET1Gv20457900.2"/>
    </source>
</evidence>
<dbReference type="Gene3D" id="3.30.200.20">
    <property type="entry name" value="Phosphorylase Kinase, domain 1"/>
    <property type="match status" value="1"/>
</dbReference>
<sequence>STIYRAQSQNPKATSLSRLGSSRVCLQEIHRNRRGSMGQRFRFFCCGCGANAADGDMEVDDESECGGSKGGEEVGTRQLSWAQVERMTGGFTSAVVGEGGFSTVYLARLSGALAAVKVHRSSERIHRVFRQELETLLRIRHPHIVRLLGFCEQQGACFIPAFLCSVPRRAPSCCS</sequence>
<dbReference type="SUPFAM" id="SSF56112">
    <property type="entry name" value="Protein kinase-like (PK-like)"/>
    <property type="match status" value="1"/>
</dbReference>
<evidence type="ECO:0000256" key="3">
    <source>
        <dbReference type="PROSITE-ProRule" id="PRU10141"/>
    </source>
</evidence>
<proteinExistence type="predicted"/>
<dbReference type="Proteomes" id="UP000015105">
    <property type="component" value="Chromosome 1D"/>
</dbReference>
<dbReference type="EnsemblPlants" id="AET1Gv20457900.2">
    <property type="protein sequence ID" value="AET1Gv20457900.2"/>
    <property type="gene ID" value="AET1Gv20457900"/>
</dbReference>
<dbReference type="AlphaFoldDB" id="A0A452YLE3"/>
<reference evidence="5" key="4">
    <citation type="submission" date="2019-03" db="UniProtKB">
        <authorList>
            <consortium name="EnsemblPlants"/>
        </authorList>
    </citation>
    <scope>IDENTIFICATION</scope>
</reference>
<evidence type="ECO:0000259" key="4">
    <source>
        <dbReference type="PROSITE" id="PS50011"/>
    </source>
</evidence>
<dbReference type="InterPro" id="IPR011009">
    <property type="entry name" value="Kinase-like_dom_sf"/>
</dbReference>
<reference evidence="5" key="5">
    <citation type="journal article" date="2021" name="G3 (Bethesda)">
        <title>Aegilops tauschii genome assembly Aet v5.0 features greater sequence contiguity and improved annotation.</title>
        <authorList>
            <person name="Wang L."/>
            <person name="Zhu T."/>
            <person name="Rodriguez J.C."/>
            <person name="Deal K.R."/>
            <person name="Dubcovsky J."/>
            <person name="McGuire P.E."/>
            <person name="Lux T."/>
            <person name="Spannagl M."/>
            <person name="Mayer K.F.X."/>
            <person name="Baldrich P."/>
            <person name="Meyers B.C."/>
            <person name="Huo N."/>
            <person name="Gu Y.Q."/>
            <person name="Zhou H."/>
            <person name="Devos K.M."/>
            <person name="Bennetzen J.L."/>
            <person name="Unver T."/>
            <person name="Budak H."/>
            <person name="Gulick P.J."/>
            <person name="Galiba G."/>
            <person name="Kalapos B."/>
            <person name="Nelson D.R."/>
            <person name="Li P."/>
            <person name="You F.M."/>
            <person name="Luo M.C."/>
            <person name="Dvorak J."/>
        </authorList>
    </citation>
    <scope>NUCLEOTIDE SEQUENCE [LARGE SCALE GENOMIC DNA]</scope>
    <source>
        <strain evidence="5">cv. AL8/78</strain>
    </source>
</reference>
<dbReference type="PROSITE" id="PS00107">
    <property type="entry name" value="PROTEIN_KINASE_ATP"/>
    <property type="match status" value="1"/>
</dbReference>
<dbReference type="GO" id="GO:0004672">
    <property type="term" value="F:protein kinase activity"/>
    <property type="evidence" value="ECO:0007669"/>
    <property type="project" value="InterPro"/>
</dbReference>
<name>A0A452YLE3_AEGTS</name>
<dbReference type="GO" id="GO:0005524">
    <property type="term" value="F:ATP binding"/>
    <property type="evidence" value="ECO:0007669"/>
    <property type="project" value="UniProtKB-UniRule"/>
</dbReference>
<dbReference type="InterPro" id="IPR017441">
    <property type="entry name" value="Protein_kinase_ATP_BS"/>
</dbReference>